<dbReference type="EMBL" id="VULQ01000009">
    <property type="protein sequence ID" value="MSS78303.1"/>
    <property type="molecule type" value="Genomic_DNA"/>
</dbReference>
<reference evidence="1 2" key="1">
    <citation type="submission" date="2019-08" db="EMBL/GenBank/DDBJ databases">
        <title>In-depth cultivation of the pig gut microbiome towards novel bacterial diversity and tailored functional studies.</title>
        <authorList>
            <person name="Wylensek D."/>
            <person name="Hitch T.C.A."/>
            <person name="Clavel T."/>
        </authorList>
    </citation>
    <scope>NUCLEOTIDE SEQUENCE [LARGE SCALE GENOMIC DNA]</scope>
    <source>
        <strain evidence="1 2">WCA-380-WT-2B</strain>
    </source>
</reference>
<organism evidence="1 2">
    <name type="scientific">Anaerococcus porci</name>
    <dbReference type="NCBI Taxonomy" id="2652269"/>
    <lineage>
        <taxon>Bacteria</taxon>
        <taxon>Bacillati</taxon>
        <taxon>Bacillota</taxon>
        <taxon>Tissierellia</taxon>
        <taxon>Tissierellales</taxon>
        <taxon>Peptoniphilaceae</taxon>
        <taxon>Anaerococcus</taxon>
    </lineage>
</organism>
<name>A0A6N7VW62_9FIRM</name>
<accession>A0A6N7VW62</accession>
<proteinExistence type="predicted"/>
<evidence type="ECO:0000313" key="2">
    <source>
        <dbReference type="Proteomes" id="UP000441925"/>
    </source>
</evidence>
<dbReference type="AlphaFoldDB" id="A0A6N7VW62"/>
<comment type="caution">
    <text evidence="1">The sequence shown here is derived from an EMBL/GenBank/DDBJ whole genome shotgun (WGS) entry which is preliminary data.</text>
</comment>
<protein>
    <submittedName>
        <fullName evidence="1">Uncharacterized protein</fullName>
    </submittedName>
</protein>
<dbReference type="Proteomes" id="UP000441925">
    <property type="component" value="Unassembled WGS sequence"/>
</dbReference>
<evidence type="ECO:0000313" key="1">
    <source>
        <dbReference type="EMBL" id="MSS78303.1"/>
    </source>
</evidence>
<gene>
    <name evidence="1" type="ORF">FYJ26_07805</name>
</gene>
<sequence length="53" mass="6554">MDNFFRKTKEIRRLEKAIKIFANEESDIKLIGEILIYINEDWIISYKLYIRMK</sequence>
<keyword evidence="2" id="KW-1185">Reference proteome</keyword>